<sequence>MASAEEDLQQLRKRRSSIDIPPDLRLLLAGFRGRAQFALTNAILQIDVFDGAAVSARQTAKHCGEVRGQRVTLVNLPNLSESTMTPLKNNLQTSLCFSSPGPHAVLFVLDVNDIPPDGINILKPITEHFGGNIIAHTMVVLYYEGAQSPALESSVIQNRHFKELMEHCGQRYHIFSRDSADDSACRELLRKVNTASSDHGHYSSQYTRMVEKRIQQEEHFIRKRRAKEIRNTLKQLEGCYSGEDHKRRVEEYEEAMRVQIRERAEAVVGRLGCAVKLVDCAAAVAKGAAVGALCGAAVGLNTVALGAAVGAAVGVLVGGAVGAAWNYMSC</sequence>
<reference evidence="6 7" key="1">
    <citation type="submission" date="2020-06" db="EMBL/GenBank/DDBJ databases">
        <authorList>
            <consortium name="Wellcome Sanger Institute Data Sharing"/>
        </authorList>
    </citation>
    <scope>NUCLEOTIDE SEQUENCE [LARGE SCALE GENOMIC DNA]</scope>
</reference>
<dbReference type="InterPro" id="IPR027417">
    <property type="entry name" value="P-loop_NTPase"/>
</dbReference>
<keyword evidence="3" id="KW-0342">GTP-binding</keyword>
<dbReference type="PANTHER" id="PTHR10903:SF177">
    <property type="entry name" value="GTPASE IMAP FAMILY MEMBER 4-LIKE-RELATED"/>
    <property type="match status" value="1"/>
</dbReference>
<reference evidence="6" key="3">
    <citation type="submission" date="2025-09" db="UniProtKB">
        <authorList>
            <consortium name="Ensembl"/>
        </authorList>
    </citation>
    <scope>IDENTIFICATION</scope>
</reference>
<keyword evidence="4" id="KW-0812">Transmembrane</keyword>
<accession>A0AAY4BPM4</accession>
<keyword evidence="4" id="KW-1133">Transmembrane helix</keyword>
<feature type="domain" description="AIG1-type G" evidence="5">
    <location>
        <begin position="24"/>
        <end position="222"/>
    </location>
</feature>
<keyword evidence="2" id="KW-0547">Nucleotide-binding</keyword>
<dbReference type="PANTHER" id="PTHR10903">
    <property type="entry name" value="GTPASE, IMAP FAMILY MEMBER-RELATED"/>
    <property type="match status" value="1"/>
</dbReference>
<keyword evidence="7" id="KW-1185">Reference proteome</keyword>
<dbReference type="Ensembl" id="ENSDCDT00010026818.1">
    <property type="protein sequence ID" value="ENSDCDP00010022447.1"/>
    <property type="gene ID" value="ENSDCDG00010013271.1"/>
</dbReference>
<dbReference type="InterPro" id="IPR006703">
    <property type="entry name" value="G_AIG1"/>
</dbReference>
<dbReference type="InterPro" id="IPR045058">
    <property type="entry name" value="GIMA/IAN/Toc"/>
</dbReference>
<dbReference type="AlphaFoldDB" id="A0AAY4BPM4"/>
<evidence type="ECO:0000313" key="6">
    <source>
        <dbReference type="Ensembl" id="ENSDCDP00010022447.1"/>
    </source>
</evidence>
<dbReference type="GeneTree" id="ENSGT00940000167682"/>
<dbReference type="Gene3D" id="3.40.50.300">
    <property type="entry name" value="P-loop containing nucleotide triphosphate hydrolases"/>
    <property type="match status" value="1"/>
</dbReference>
<evidence type="ECO:0000256" key="4">
    <source>
        <dbReference type="SAM" id="Phobius"/>
    </source>
</evidence>
<dbReference type="GO" id="GO:0005525">
    <property type="term" value="F:GTP binding"/>
    <property type="evidence" value="ECO:0007669"/>
    <property type="project" value="UniProtKB-KW"/>
</dbReference>
<dbReference type="Pfam" id="PF04548">
    <property type="entry name" value="AIG1"/>
    <property type="match status" value="1"/>
</dbReference>
<name>A0AAY4BPM4_9TELE</name>
<dbReference type="Proteomes" id="UP000694580">
    <property type="component" value="Chromosome 7"/>
</dbReference>
<organism evidence="6 7">
    <name type="scientific">Denticeps clupeoides</name>
    <name type="common">denticle herring</name>
    <dbReference type="NCBI Taxonomy" id="299321"/>
    <lineage>
        <taxon>Eukaryota</taxon>
        <taxon>Metazoa</taxon>
        <taxon>Chordata</taxon>
        <taxon>Craniata</taxon>
        <taxon>Vertebrata</taxon>
        <taxon>Euteleostomi</taxon>
        <taxon>Actinopterygii</taxon>
        <taxon>Neopterygii</taxon>
        <taxon>Teleostei</taxon>
        <taxon>Clupei</taxon>
        <taxon>Clupeiformes</taxon>
        <taxon>Denticipitoidei</taxon>
        <taxon>Denticipitidae</taxon>
        <taxon>Denticeps</taxon>
    </lineage>
</organism>
<evidence type="ECO:0000259" key="5">
    <source>
        <dbReference type="Pfam" id="PF04548"/>
    </source>
</evidence>
<protein>
    <recommendedName>
        <fullName evidence="5">AIG1-type G domain-containing protein</fullName>
    </recommendedName>
</protein>
<evidence type="ECO:0000256" key="3">
    <source>
        <dbReference type="ARBA" id="ARBA00023134"/>
    </source>
</evidence>
<evidence type="ECO:0000256" key="2">
    <source>
        <dbReference type="ARBA" id="ARBA00022741"/>
    </source>
</evidence>
<feature type="transmembrane region" description="Helical" evidence="4">
    <location>
        <begin position="303"/>
        <end position="327"/>
    </location>
</feature>
<evidence type="ECO:0000313" key="7">
    <source>
        <dbReference type="Proteomes" id="UP000694580"/>
    </source>
</evidence>
<evidence type="ECO:0000256" key="1">
    <source>
        <dbReference type="ARBA" id="ARBA00008535"/>
    </source>
</evidence>
<reference evidence="6" key="2">
    <citation type="submission" date="2025-08" db="UniProtKB">
        <authorList>
            <consortium name="Ensembl"/>
        </authorList>
    </citation>
    <scope>IDENTIFICATION</scope>
</reference>
<comment type="similarity">
    <text evidence="1">Belongs to the TRAFAC class TrmE-Era-EngA-EngB-Septin-like GTPase superfamily. AIG1/Toc34/Toc159-like paraseptin GTPase family. IAN subfamily.</text>
</comment>
<keyword evidence="4" id="KW-0472">Membrane</keyword>
<proteinExistence type="inferred from homology"/>